<proteinExistence type="inferred from homology"/>
<dbReference type="PANTHER" id="PTHR34598:SF3">
    <property type="entry name" value="OXIDOREDUCTASE AN1597"/>
    <property type="match status" value="1"/>
</dbReference>
<organism evidence="2 3">
    <name type="scientific">Prorocentrum cordatum</name>
    <dbReference type="NCBI Taxonomy" id="2364126"/>
    <lineage>
        <taxon>Eukaryota</taxon>
        <taxon>Sar</taxon>
        <taxon>Alveolata</taxon>
        <taxon>Dinophyceae</taxon>
        <taxon>Prorocentrales</taxon>
        <taxon>Prorocentraceae</taxon>
        <taxon>Prorocentrum</taxon>
    </lineage>
</organism>
<dbReference type="InterPro" id="IPR044053">
    <property type="entry name" value="AsaB-like"/>
</dbReference>
<evidence type="ECO:0008006" key="4">
    <source>
        <dbReference type="Google" id="ProtNLM"/>
    </source>
</evidence>
<sequence length="526" mass="56162">MSVEEEEKGKEQERAAGNECMVDQAEKMRAWFACEIFCSSEAAPGAAATAGAAAEEAVWRVVGGTAKGGIVVRVGRALGSPEEPLRLATGALVGQEELRGDRMRYRRLSGAGPDAGWVSVRRWAPASVLARPSCSAAELAAAAAPPPAAVPPSAAACGTGAAAQLPRAVPPRAAATLPGPGEASAAVLPARPRRPGAAAWPAARGVPVPPHAAPPCGDVEASLQYLVHDGSEPFAYMYKREDGGKQMHGAFEPRTVTVTDAWLEAPSLSLDAHGVLLAPHSTALSAADFYEQPAKVWRDYYEEMRALVQRATGASQVFVFDHNIRNPQEAKWRRGVIGYVPYAHNDYTTKSGPARLLELAGASGPLAGLDPEGLLKRRFMIVNVWRNIADAPISCDPLAVADGSTVGAESYVPMDLIHRDRVGQTYSVTHDASHRWLYFSGMRRDEALLLKCYDSAEEQGIVRWTAHTGFVDPRSPPEAPTRQSIDARCLALFEESDEGRTALPAAELFPELRRLAASHQAATDKS</sequence>
<comment type="similarity">
    <text evidence="1">Belongs to the asaB hydroxylase/desaturase family.</text>
</comment>
<reference evidence="2" key="1">
    <citation type="submission" date="2023-10" db="EMBL/GenBank/DDBJ databases">
        <authorList>
            <person name="Chen Y."/>
            <person name="Shah S."/>
            <person name="Dougan E. K."/>
            <person name="Thang M."/>
            <person name="Chan C."/>
        </authorList>
    </citation>
    <scope>NUCLEOTIDE SEQUENCE [LARGE SCALE GENOMIC DNA]</scope>
</reference>
<accession>A0ABN9UPS3</accession>
<dbReference type="EMBL" id="CAUYUJ010016111">
    <property type="protein sequence ID" value="CAK0861955.1"/>
    <property type="molecule type" value="Genomic_DNA"/>
</dbReference>
<evidence type="ECO:0000313" key="3">
    <source>
        <dbReference type="Proteomes" id="UP001189429"/>
    </source>
</evidence>
<dbReference type="PANTHER" id="PTHR34598">
    <property type="entry name" value="BLL6449 PROTEIN"/>
    <property type="match status" value="1"/>
</dbReference>
<gene>
    <name evidence="2" type="ORF">PCOR1329_LOCUS50490</name>
</gene>
<comment type="caution">
    <text evidence="2">The sequence shown here is derived from an EMBL/GenBank/DDBJ whole genome shotgun (WGS) entry which is preliminary data.</text>
</comment>
<dbReference type="Proteomes" id="UP001189429">
    <property type="component" value="Unassembled WGS sequence"/>
</dbReference>
<evidence type="ECO:0000313" key="2">
    <source>
        <dbReference type="EMBL" id="CAK0861955.1"/>
    </source>
</evidence>
<keyword evidence="3" id="KW-1185">Reference proteome</keyword>
<dbReference type="NCBIfam" id="NF041278">
    <property type="entry name" value="CmcJ_NvfI_EfuI"/>
    <property type="match status" value="1"/>
</dbReference>
<protein>
    <recommendedName>
        <fullName evidence="4">Decapping nuclease</fullName>
    </recommendedName>
</protein>
<name>A0ABN9UPS3_9DINO</name>
<evidence type="ECO:0000256" key="1">
    <source>
        <dbReference type="ARBA" id="ARBA00023604"/>
    </source>
</evidence>